<proteinExistence type="predicted"/>
<evidence type="ECO:0000256" key="1">
    <source>
        <dbReference type="SAM" id="Phobius"/>
    </source>
</evidence>
<keyword evidence="1" id="KW-0472">Membrane</keyword>
<organism evidence="2 3">
    <name type="scientific">Frieseomelitta varia</name>
    <dbReference type="NCBI Taxonomy" id="561572"/>
    <lineage>
        <taxon>Eukaryota</taxon>
        <taxon>Metazoa</taxon>
        <taxon>Ecdysozoa</taxon>
        <taxon>Arthropoda</taxon>
        <taxon>Hexapoda</taxon>
        <taxon>Insecta</taxon>
        <taxon>Pterygota</taxon>
        <taxon>Neoptera</taxon>
        <taxon>Endopterygota</taxon>
        <taxon>Hymenoptera</taxon>
        <taxon>Apocrita</taxon>
        <taxon>Aculeata</taxon>
        <taxon>Apoidea</taxon>
        <taxon>Anthophila</taxon>
        <taxon>Apidae</taxon>
        <taxon>Frieseomelitta</taxon>
    </lineage>
</organism>
<evidence type="ECO:0000313" key="2">
    <source>
        <dbReference type="EMBL" id="KAF3420337.1"/>
    </source>
</evidence>
<keyword evidence="1" id="KW-0812">Transmembrane</keyword>
<accession>A0A833RYC4</accession>
<gene>
    <name evidence="2" type="ORF">E2986_12391</name>
</gene>
<feature type="transmembrane region" description="Helical" evidence="1">
    <location>
        <begin position="45"/>
        <end position="64"/>
    </location>
</feature>
<evidence type="ECO:0000313" key="3">
    <source>
        <dbReference type="Proteomes" id="UP000655588"/>
    </source>
</evidence>
<protein>
    <submittedName>
        <fullName evidence="2">Uncharacterized protein</fullName>
    </submittedName>
</protein>
<keyword evidence="3" id="KW-1185">Reference proteome</keyword>
<sequence>MKKKIAQYDPVVEIKATVQLRVYIEDLKPSSSIIHLWISWKMIRALISVLLASLSIVSVLPQVMSYAKVSKNGQEEPETRNDQWIVRLDY</sequence>
<dbReference type="EMBL" id="WNWW01000962">
    <property type="protein sequence ID" value="KAF3420337.1"/>
    <property type="molecule type" value="Genomic_DNA"/>
</dbReference>
<reference evidence="2" key="1">
    <citation type="submission" date="2019-11" db="EMBL/GenBank/DDBJ databases">
        <title>The nuclear and mitochondrial genomes of Frieseomelitta varia - a highly eusocial stingless bee (Meliponini) with a permanently sterile worker caste.</title>
        <authorList>
            <person name="Freitas F.C.P."/>
            <person name="Lourenco A.P."/>
            <person name="Nunes F.M.F."/>
            <person name="Paschoal A.R."/>
            <person name="Abreu F.C.P."/>
            <person name="Barbin F.O."/>
            <person name="Bataglia L."/>
            <person name="Cardoso-Junior C.A.M."/>
            <person name="Cervoni M.S."/>
            <person name="Silva S.R."/>
            <person name="Dalarmi F."/>
            <person name="Del Lama M.A."/>
            <person name="Depintor T.S."/>
            <person name="Ferreira K.M."/>
            <person name="Goria P.S."/>
            <person name="Jaskot M.C."/>
            <person name="Lago D.C."/>
            <person name="Luna-Lucena D."/>
            <person name="Moda L.M."/>
            <person name="Nascimento L."/>
            <person name="Pedrino M."/>
            <person name="Rabico F.O."/>
            <person name="Sanches F.C."/>
            <person name="Santos D.E."/>
            <person name="Santos C.G."/>
            <person name="Vieira J."/>
            <person name="Lopes T.F."/>
            <person name="Barchuk A.R."/>
            <person name="Hartfelder K."/>
            <person name="Simoes Z.L.P."/>
            <person name="Bitondi M.M.G."/>
            <person name="Pinheiro D.G."/>
        </authorList>
    </citation>
    <scope>NUCLEOTIDE SEQUENCE</scope>
    <source>
        <strain evidence="2">USP_RPSP 00005682</strain>
        <tissue evidence="2">Whole individual</tissue>
    </source>
</reference>
<name>A0A833RYC4_9HYME</name>
<dbReference type="Proteomes" id="UP000655588">
    <property type="component" value="Unassembled WGS sequence"/>
</dbReference>
<comment type="caution">
    <text evidence="2">The sequence shown here is derived from an EMBL/GenBank/DDBJ whole genome shotgun (WGS) entry which is preliminary data.</text>
</comment>
<dbReference type="AlphaFoldDB" id="A0A833RYC4"/>
<keyword evidence="1" id="KW-1133">Transmembrane helix</keyword>